<gene>
    <name evidence="7" type="ORF">IV38_GL001736</name>
    <name evidence="8" type="ORF">IV40_GL001819</name>
</gene>
<evidence type="ECO:0000313" key="9">
    <source>
        <dbReference type="Proteomes" id="UP000051645"/>
    </source>
</evidence>
<evidence type="ECO:0000256" key="3">
    <source>
        <dbReference type="ARBA" id="ARBA00022692"/>
    </source>
</evidence>
<reference evidence="9 10" key="1">
    <citation type="journal article" date="2015" name="Genome Announc.">
        <title>Expanding the biotechnology potential of lactobacilli through comparative genomics of 213 strains and associated genera.</title>
        <authorList>
            <person name="Sun Z."/>
            <person name="Harris H.M."/>
            <person name="McCann A."/>
            <person name="Guo C."/>
            <person name="Argimon S."/>
            <person name="Zhang W."/>
            <person name="Yang X."/>
            <person name="Jeffery I.B."/>
            <person name="Cooney J.C."/>
            <person name="Kagawa T.F."/>
            <person name="Liu W."/>
            <person name="Song Y."/>
            <person name="Salvetti E."/>
            <person name="Wrobel A."/>
            <person name="Rasinkangas P."/>
            <person name="Parkhill J."/>
            <person name="Rea M.C."/>
            <person name="O'Sullivan O."/>
            <person name="Ritari J."/>
            <person name="Douillard F.P."/>
            <person name="Paul Ross R."/>
            <person name="Yang R."/>
            <person name="Briner A.E."/>
            <person name="Felis G.E."/>
            <person name="de Vos W.M."/>
            <person name="Barrangou R."/>
            <person name="Klaenhammer T.R."/>
            <person name="Caufield P.W."/>
            <person name="Cui Y."/>
            <person name="Zhang H."/>
            <person name="O'Toole P.W."/>
        </authorList>
    </citation>
    <scope>NUCLEOTIDE SEQUENCE [LARGE SCALE GENOMIC DNA]</scope>
    <source>
        <strain evidence="7 10">ATCC BAA-66</strain>
        <strain evidence="8 9">DSM 13344</strain>
    </source>
</reference>
<evidence type="ECO:0000256" key="6">
    <source>
        <dbReference type="SAM" id="Phobius"/>
    </source>
</evidence>
<dbReference type="AlphaFoldDB" id="A0A0R2FQE0"/>
<dbReference type="EMBL" id="JQAT01000005">
    <property type="protein sequence ID" value="KRN27897.1"/>
    <property type="molecule type" value="Genomic_DNA"/>
</dbReference>
<keyword evidence="5 6" id="KW-0472">Membrane</keyword>
<feature type="transmembrane region" description="Helical" evidence="6">
    <location>
        <begin position="226"/>
        <end position="245"/>
    </location>
</feature>
<dbReference type="InterPro" id="IPR005496">
    <property type="entry name" value="Integral_membrane_TerC"/>
</dbReference>
<feature type="transmembrane region" description="Helical" evidence="6">
    <location>
        <begin position="92"/>
        <end position="110"/>
    </location>
</feature>
<comment type="caution">
    <text evidence="8">The sequence shown here is derived from an EMBL/GenBank/DDBJ whole genome shotgun (WGS) entry which is preliminary data.</text>
</comment>
<dbReference type="EMBL" id="JQAZ01000006">
    <property type="protein sequence ID" value="KRN30632.1"/>
    <property type="molecule type" value="Genomic_DNA"/>
</dbReference>
<organism evidence="8 9">
    <name type="scientific">Lactobacillus selangorensis</name>
    <dbReference type="NCBI Taxonomy" id="81857"/>
    <lineage>
        <taxon>Bacteria</taxon>
        <taxon>Bacillati</taxon>
        <taxon>Bacillota</taxon>
        <taxon>Bacilli</taxon>
        <taxon>Lactobacillales</taxon>
        <taxon>Lactobacillaceae</taxon>
        <taxon>Lactobacillus</taxon>
    </lineage>
</organism>
<keyword evidence="9" id="KW-1185">Reference proteome</keyword>
<dbReference type="STRING" id="81857.IV38_GL001736"/>
<name>A0A0R2FQE0_9LACO</name>
<evidence type="ECO:0000256" key="2">
    <source>
        <dbReference type="ARBA" id="ARBA00007511"/>
    </source>
</evidence>
<evidence type="ECO:0000256" key="1">
    <source>
        <dbReference type="ARBA" id="ARBA00004141"/>
    </source>
</evidence>
<dbReference type="RefSeq" id="WP_057770609.1">
    <property type="nucleotide sequence ID" value="NZ_JQAT01000005.1"/>
</dbReference>
<dbReference type="PANTHER" id="PTHR30238">
    <property type="entry name" value="MEMBRANE BOUND PREDICTED REDOX MODULATOR"/>
    <property type="match status" value="1"/>
</dbReference>
<feature type="transmembrane region" description="Helical" evidence="6">
    <location>
        <begin position="200"/>
        <end position="220"/>
    </location>
</feature>
<keyword evidence="3 6" id="KW-0812">Transmembrane</keyword>
<evidence type="ECO:0000256" key="4">
    <source>
        <dbReference type="ARBA" id="ARBA00022989"/>
    </source>
</evidence>
<dbReference type="NCBIfam" id="TIGR03716">
    <property type="entry name" value="R_switched_YkoY"/>
    <property type="match status" value="1"/>
</dbReference>
<dbReference type="GO" id="GO:0016020">
    <property type="term" value="C:membrane"/>
    <property type="evidence" value="ECO:0007669"/>
    <property type="project" value="UniProtKB-SubCell"/>
</dbReference>
<protein>
    <submittedName>
        <fullName evidence="8">Integral membrane TerC family protein</fullName>
    </submittedName>
</protein>
<evidence type="ECO:0000313" key="7">
    <source>
        <dbReference type="EMBL" id="KRN27897.1"/>
    </source>
</evidence>
<evidence type="ECO:0000256" key="5">
    <source>
        <dbReference type="ARBA" id="ARBA00023136"/>
    </source>
</evidence>
<dbReference type="PATRIC" id="fig|81857.3.peg.1753"/>
<proteinExistence type="inferred from homology"/>
<evidence type="ECO:0000313" key="8">
    <source>
        <dbReference type="EMBL" id="KRN30632.1"/>
    </source>
</evidence>
<accession>A0A0R2FQE0</accession>
<feature type="transmembrane region" description="Helical" evidence="6">
    <location>
        <begin position="64"/>
        <end position="86"/>
    </location>
</feature>
<dbReference type="Pfam" id="PF03741">
    <property type="entry name" value="TerC"/>
    <property type="match status" value="1"/>
</dbReference>
<evidence type="ECO:0000313" key="10">
    <source>
        <dbReference type="Proteomes" id="UP000051751"/>
    </source>
</evidence>
<sequence length="251" mass="28410">MNWLWQLYAPFFKLSNWQHVITSGSDWAVILSLVLMECLLSVDNAIVLAAQTQILPDHTQQRKSLVYGLWGAYLFRFIVIGIGVYLIHLWEIKVLGALYLFYLSFQYFWAHGQSSGTRKPHQSRLTDPKRHHRISLFWRVVISIEAMDIVFSLDSVLASLAISNNPVVVLIGGMIGILCMRGVAEVIIKLMQKIPELETMAYILIAFIAFKLLVSVPPLNWKMPDALFAGIVVGAVLITIAIHLIRTHKKA</sequence>
<comment type="similarity">
    <text evidence="2">Belongs to the TerC family.</text>
</comment>
<feature type="transmembrane region" description="Helical" evidence="6">
    <location>
        <begin position="27"/>
        <end position="52"/>
    </location>
</feature>
<dbReference type="PANTHER" id="PTHR30238:SF6">
    <property type="entry name" value="TERC-LIKE PROTEIN"/>
    <property type="match status" value="1"/>
</dbReference>
<dbReference type="Proteomes" id="UP000051751">
    <property type="component" value="Unassembled WGS sequence"/>
</dbReference>
<dbReference type="Proteomes" id="UP000051645">
    <property type="component" value="Unassembled WGS sequence"/>
</dbReference>
<keyword evidence="4 6" id="KW-1133">Transmembrane helix</keyword>
<comment type="subcellular location">
    <subcellularLocation>
        <location evidence="1">Membrane</location>
        <topology evidence="1">Multi-pass membrane protein</topology>
    </subcellularLocation>
</comment>
<dbReference type="OrthoDB" id="9806211at2"/>
<dbReference type="InterPro" id="IPR022493">
    <property type="entry name" value="CHP03716_TM_YkoY"/>
</dbReference>